<feature type="compositionally biased region" description="Low complexity" evidence="1">
    <location>
        <begin position="31"/>
        <end position="53"/>
    </location>
</feature>
<dbReference type="AlphaFoldDB" id="A0A9P5CJQ1"/>
<feature type="transmembrane region" description="Helical" evidence="2">
    <location>
        <begin position="72"/>
        <end position="96"/>
    </location>
</feature>
<keyword evidence="2" id="KW-0472">Membrane</keyword>
<gene>
    <name evidence="3" type="ORF">M406DRAFT_358656</name>
</gene>
<accession>A0A9P5CJQ1</accession>
<keyword evidence="2" id="KW-1133">Transmembrane helix</keyword>
<name>A0A9P5CJQ1_CRYP1</name>
<evidence type="ECO:0000256" key="1">
    <source>
        <dbReference type="SAM" id="MobiDB-lite"/>
    </source>
</evidence>
<keyword evidence="2" id="KW-0812">Transmembrane</keyword>
<dbReference type="EMBL" id="MU032354">
    <property type="protein sequence ID" value="KAF3759950.1"/>
    <property type="molecule type" value="Genomic_DNA"/>
</dbReference>
<keyword evidence="4" id="KW-1185">Reference proteome</keyword>
<dbReference type="RefSeq" id="XP_040770929.1">
    <property type="nucleotide sequence ID" value="XM_040923963.1"/>
</dbReference>
<organism evidence="3 4">
    <name type="scientific">Cryphonectria parasitica (strain ATCC 38755 / EP155)</name>
    <dbReference type="NCBI Taxonomy" id="660469"/>
    <lineage>
        <taxon>Eukaryota</taxon>
        <taxon>Fungi</taxon>
        <taxon>Dikarya</taxon>
        <taxon>Ascomycota</taxon>
        <taxon>Pezizomycotina</taxon>
        <taxon>Sordariomycetes</taxon>
        <taxon>Sordariomycetidae</taxon>
        <taxon>Diaporthales</taxon>
        <taxon>Cryphonectriaceae</taxon>
        <taxon>Cryphonectria-Endothia species complex</taxon>
        <taxon>Cryphonectria</taxon>
    </lineage>
</organism>
<dbReference type="GeneID" id="63841092"/>
<proteinExistence type="predicted"/>
<protein>
    <submittedName>
        <fullName evidence="3">Uncharacterized protein</fullName>
    </submittedName>
</protein>
<sequence>MLLTQQVIKASLATCALPSSVLHLVPPPPSTISSPPSSGSATTSNRNPASSTLSTATSLPVVSLHSYSLSPLTIIIIVLIIIPSPFLLLLLLLLFFSTTNSLVRSHSCTGLHPYLFMRRSSSARSLSPRTLILLVSCQ</sequence>
<comment type="caution">
    <text evidence="3">The sequence shown here is derived from an EMBL/GenBank/DDBJ whole genome shotgun (WGS) entry which is preliminary data.</text>
</comment>
<feature type="region of interest" description="Disordered" evidence="1">
    <location>
        <begin position="28"/>
        <end position="53"/>
    </location>
</feature>
<evidence type="ECO:0000313" key="4">
    <source>
        <dbReference type="Proteomes" id="UP000803844"/>
    </source>
</evidence>
<evidence type="ECO:0000256" key="2">
    <source>
        <dbReference type="SAM" id="Phobius"/>
    </source>
</evidence>
<evidence type="ECO:0000313" key="3">
    <source>
        <dbReference type="EMBL" id="KAF3759950.1"/>
    </source>
</evidence>
<reference evidence="3" key="1">
    <citation type="journal article" date="2020" name="Phytopathology">
        <title>Genome sequence of the chestnut blight fungus Cryphonectria parasitica EP155: A fundamental resource for an archetypical invasive plant pathogen.</title>
        <authorList>
            <person name="Crouch J.A."/>
            <person name="Dawe A."/>
            <person name="Aerts A."/>
            <person name="Barry K."/>
            <person name="Churchill A.C.L."/>
            <person name="Grimwood J."/>
            <person name="Hillman B."/>
            <person name="Milgroom M.G."/>
            <person name="Pangilinan J."/>
            <person name="Smith M."/>
            <person name="Salamov A."/>
            <person name="Schmutz J."/>
            <person name="Yadav J."/>
            <person name="Grigoriev I.V."/>
            <person name="Nuss D."/>
        </authorList>
    </citation>
    <scope>NUCLEOTIDE SEQUENCE</scope>
    <source>
        <strain evidence="3">EP155</strain>
    </source>
</reference>
<dbReference type="Proteomes" id="UP000803844">
    <property type="component" value="Unassembled WGS sequence"/>
</dbReference>